<dbReference type="Pfam" id="PF01048">
    <property type="entry name" value="PNP_UDP_1"/>
    <property type="match status" value="1"/>
</dbReference>
<evidence type="ECO:0000313" key="5">
    <source>
        <dbReference type="EMBL" id="SHO46179.1"/>
    </source>
</evidence>
<gene>
    <name evidence="5" type="ORF">SAMN02745220_01346</name>
</gene>
<dbReference type="GO" id="GO:0004850">
    <property type="term" value="F:uridine phosphorylase activity"/>
    <property type="evidence" value="ECO:0007669"/>
    <property type="project" value="UniProtKB-EC"/>
</dbReference>
<dbReference type="Proteomes" id="UP000184603">
    <property type="component" value="Unassembled WGS sequence"/>
</dbReference>
<sequence>MIEDIIIHPKRSKREHEVPPCGLMLVTPSELQFGRKQLVEKGGRDQFIFSSSLTISPDDRFFIAGPAIGAPVAAMTMEKLIVLGARKIIMFGWCGTIDPLLRVGDVVIGGEPVSGEGTSRYYPTASSPLPSSELTSSLSQTLEAEGVRHSKRNVWTTDAPYREDRNYIQGLHDNADVCCVDMEYSALCAVAAFRGIAFAAVFLVSDELYQERWMPGYIRSDFREKSKLLVSILLNEGVFGGQ</sequence>
<reference evidence="5 6" key="1">
    <citation type="submission" date="2016-12" db="EMBL/GenBank/DDBJ databases">
        <authorList>
            <person name="Song W.-J."/>
            <person name="Kurnit D.M."/>
        </authorList>
    </citation>
    <scope>NUCLEOTIDE SEQUENCE [LARGE SCALE GENOMIC DNA]</scope>
    <source>
        <strain evidence="5 6">DSM 18488</strain>
    </source>
</reference>
<dbReference type="PANTHER" id="PTHR43691">
    <property type="entry name" value="URIDINE PHOSPHORYLASE"/>
    <property type="match status" value="1"/>
</dbReference>
<dbReference type="EC" id="2.4.2.3" evidence="1"/>
<dbReference type="GO" id="GO:0009116">
    <property type="term" value="P:nucleoside metabolic process"/>
    <property type="evidence" value="ECO:0007669"/>
    <property type="project" value="InterPro"/>
</dbReference>
<name>A0A1M7Y2K7_9BACT</name>
<dbReference type="GO" id="GO:0005829">
    <property type="term" value="C:cytosol"/>
    <property type="evidence" value="ECO:0007669"/>
    <property type="project" value="TreeGrafter"/>
</dbReference>
<dbReference type="Gene3D" id="3.40.50.1580">
    <property type="entry name" value="Nucleoside phosphorylase domain"/>
    <property type="match status" value="1"/>
</dbReference>
<protein>
    <recommendedName>
        <fullName evidence="2">Uridine phosphorylase</fullName>
        <ecNumber evidence="1">2.4.2.3</ecNumber>
    </recommendedName>
</protein>
<dbReference type="PANTHER" id="PTHR43691:SF11">
    <property type="entry name" value="FI09636P-RELATED"/>
    <property type="match status" value="1"/>
</dbReference>
<organism evidence="5 6">
    <name type="scientific">Desulfopila aestuarii DSM 18488</name>
    <dbReference type="NCBI Taxonomy" id="1121416"/>
    <lineage>
        <taxon>Bacteria</taxon>
        <taxon>Pseudomonadati</taxon>
        <taxon>Thermodesulfobacteriota</taxon>
        <taxon>Desulfobulbia</taxon>
        <taxon>Desulfobulbales</taxon>
        <taxon>Desulfocapsaceae</taxon>
        <taxon>Desulfopila</taxon>
    </lineage>
</organism>
<evidence type="ECO:0000313" key="6">
    <source>
        <dbReference type="Proteomes" id="UP000184603"/>
    </source>
</evidence>
<comment type="catalytic activity">
    <reaction evidence="3">
        <text>uridine + phosphate = alpha-D-ribose 1-phosphate + uracil</text>
        <dbReference type="Rhea" id="RHEA:24388"/>
        <dbReference type="ChEBI" id="CHEBI:16704"/>
        <dbReference type="ChEBI" id="CHEBI:17568"/>
        <dbReference type="ChEBI" id="CHEBI:43474"/>
        <dbReference type="ChEBI" id="CHEBI:57720"/>
        <dbReference type="EC" id="2.4.2.3"/>
    </reaction>
</comment>
<accession>A0A1M7Y2K7</accession>
<keyword evidence="6" id="KW-1185">Reference proteome</keyword>
<dbReference type="InterPro" id="IPR000845">
    <property type="entry name" value="Nucleoside_phosphorylase_d"/>
</dbReference>
<dbReference type="STRING" id="1121416.SAMN02745220_01346"/>
<proteinExistence type="predicted"/>
<dbReference type="AlphaFoldDB" id="A0A1M7Y2K7"/>
<evidence type="ECO:0000259" key="4">
    <source>
        <dbReference type="Pfam" id="PF01048"/>
    </source>
</evidence>
<dbReference type="CDD" id="cd09007">
    <property type="entry name" value="NP-I_spr0068"/>
    <property type="match status" value="1"/>
</dbReference>
<dbReference type="SUPFAM" id="SSF53167">
    <property type="entry name" value="Purine and uridine phosphorylases"/>
    <property type="match status" value="1"/>
</dbReference>
<evidence type="ECO:0000256" key="1">
    <source>
        <dbReference type="ARBA" id="ARBA00011888"/>
    </source>
</evidence>
<feature type="domain" description="Nucleoside phosphorylase" evidence="4">
    <location>
        <begin position="58"/>
        <end position="210"/>
    </location>
</feature>
<evidence type="ECO:0000256" key="2">
    <source>
        <dbReference type="ARBA" id="ARBA00021980"/>
    </source>
</evidence>
<dbReference type="InterPro" id="IPR035994">
    <property type="entry name" value="Nucleoside_phosphorylase_sf"/>
</dbReference>
<dbReference type="RefSeq" id="WP_073612689.1">
    <property type="nucleotide sequence ID" value="NZ_FRFE01000005.1"/>
</dbReference>
<dbReference type="EMBL" id="FRFE01000005">
    <property type="protein sequence ID" value="SHO46179.1"/>
    <property type="molecule type" value="Genomic_DNA"/>
</dbReference>
<evidence type="ECO:0000256" key="3">
    <source>
        <dbReference type="ARBA" id="ARBA00048447"/>
    </source>
</evidence>
<dbReference type="OrthoDB" id="7945729at2"/>